<dbReference type="InterPro" id="IPR051159">
    <property type="entry name" value="Hexapeptide_acetyltransf"/>
</dbReference>
<dbReference type="InterPro" id="IPR001451">
    <property type="entry name" value="Hexapep"/>
</dbReference>
<reference evidence="1 2" key="1">
    <citation type="journal article" date="2015" name="Int. J. Syst. Evol. Microbiol.">
        <title>Sphingomonas hengshuiensis sp. nov., isolated from lake wetland.</title>
        <authorList>
            <person name="Wei S."/>
            <person name="Wang T."/>
            <person name="Liu H."/>
            <person name="Zhang C."/>
            <person name="Guo J."/>
            <person name="Wang Q."/>
            <person name="Liang K."/>
            <person name="Zhang Z."/>
        </authorList>
    </citation>
    <scope>NUCLEOTIDE SEQUENCE [LARGE SCALE GENOMIC DNA]</scope>
    <source>
        <strain evidence="1 2">WHSC-8</strain>
    </source>
</reference>
<keyword evidence="2" id="KW-1185">Reference proteome</keyword>
<dbReference type="Pfam" id="PF00132">
    <property type="entry name" value="Hexapep"/>
    <property type="match status" value="1"/>
</dbReference>
<accession>A0A7U5BGB8</accession>
<dbReference type="SUPFAM" id="SSF51161">
    <property type="entry name" value="Trimeric LpxA-like enzymes"/>
    <property type="match status" value="1"/>
</dbReference>
<evidence type="ECO:0000313" key="2">
    <source>
        <dbReference type="Proteomes" id="UP000032300"/>
    </source>
</evidence>
<dbReference type="PANTHER" id="PTHR23416">
    <property type="entry name" value="SIALIC ACID SYNTHASE-RELATED"/>
    <property type="match status" value="1"/>
</dbReference>
<name>A0A7U5BGB8_9SPHN</name>
<protein>
    <recommendedName>
        <fullName evidence="3">Acyltransferase</fullName>
    </recommendedName>
</protein>
<dbReference type="Proteomes" id="UP000032300">
    <property type="component" value="Chromosome"/>
</dbReference>
<sequence length="128" mass="13290">MLATYGGAIRIEDHVSVNPYSVLYGHGGLDVGEGTRIAAHVVVVPANHGIEPDAPIRVQPMITRGIRIGADVWIGAGVRILDGAEIVPGCVLAAGAVVLPSLRTEPMGIYGGVPARRIGSRIKPEEAP</sequence>
<proteinExistence type="predicted"/>
<dbReference type="EMBL" id="CP010836">
    <property type="protein sequence ID" value="AJP74728.1"/>
    <property type="molecule type" value="Genomic_DNA"/>
</dbReference>
<dbReference type="KEGG" id="sphi:TS85_21980"/>
<dbReference type="OrthoDB" id="9815592at2"/>
<dbReference type="AlphaFoldDB" id="A0A7U5BGB8"/>
<dbReference type="CDD" id="cd04647">
    <property type="entry name" value="LbH_MAT_like"/>
    <property type="match status" value="1"/>
</dbReference>
<evidence type="ECO:0000313" key="1">
    <source>
        <dbReference type="EMBL" id="AJP74728.1"/>
    </source>
</evidence>
<reference evidence="1 2" key="2">
    <citation type="submission" date="2015-02" db="EMBL/GenBank/DDBJ databases">
        <title>The complete genome of Sphingomonas hengshuiensis sp. WHSC-8 isolated from soil of Hengshui Lake.</title>
        <authorList>
            <person name="Wei S."/>
            <person name="Guo J."/>
            <person name="Su C."/>
            <person name="Wu R."/>
            <person name="Zhang Z."/>
            <person name="Liang K."/>
            <person name="Li H."/>
            <person name="Wang T."/>
            <person name="Liu H."/>
            <person name="Zhang C."/>
            <person name="Li Z."/>
            <person name="Wang Q."/>
            <person name="Meng J."/>
        </authorList>
    </citation>
    <scope>NUCLEOTIDE SEQUENCE [LARGE SCALE GENOMIC DNA]</scope>
    <source>
        <strain evidence="1 2">WHSC-8</strain>
    </source>
</reference>
<gene>
    <name evidence="1" type="ORF">TS85_21980</name>
</gene>
<evidence type="ECO:0008006" key="3">
    <source>
        <dbReference type="Google" id="ProtNLM"/>
    </source>
</evidence>
<organism evidence="1 2">
    <name type="scientific">Sphingomonas hengshuiensis</name>
    <dbReference type="NCBI Taxonomy" id="1609977"/>
    <lineage>
        <taxon>Bacteria</taxon>
        <taxon>Pseudomonadati</taxon>
        <taxon>Pseudomonadota</taxon>
        <taxon>Alphaproteobacteria</taxon>
        <taxon>Sphingomonadales</taxon>
        <taxon>Sphingomonadaceae</taxon>
        <taxon>Sphingomonas</taxon>
    </lineage>
</organism>
<dbReference type="InterPro" id="IPR011004">
    <property type="entry name" value="Trimer_LpxA-like_sf"/>
</dbReference>
<dbReference type="Gene3D" id="2.160.10.10">
    <property type="entry name" value="Hexapeptide repeat proteins"/>
    <property type="match status" value="1"/>
</dbReference>